<dbReference type="AlphaFoldDB" id="J9G4C4"/>
<dbReference type="GO" id="GO:0009279">
    <property type="term" value="C:cell outer membrane"/>
    <property type="evidence" value="ECO:0007669"/>
    <property type="project" value="UniProtKB-SubCell"/>
</dbReference>
<gene>
    <name evidence="4" type="ORF">EVA_09854</name>
</gene>
<proteinExistence type="predicted"/>
<dbReference type="InterPro" id="IPR023996">
    <property type="entry name" value="TonB-dep_OMP_SusC/RagA"/>
</dbReference>
<evidence type="ECO:0000256" key="2">
    <source>
        <dbReference type="ARBA" id="ARBA00023136"/>
    </source>
</evidence>
<comment type="caution">
    <text evidence="4">The sequence shown here is derived from an EMBL/GenBank/DDBJ whole genome shotgun (WGS) entry which is preliminary data.</text>
</comment>
<name>J9G4C4_9ZZZZ</name>
<dbReference type="SUPFAM" id="SSF56935">
    <property type="entry name" value="Porins"/>
    <property type="match status" value="1"/>
</dbReference>
<protein>
    <submittedName>
        <fullName evidence="4">TonB-dependent receptor plug domain protein</fullName>
    </submittedName>
</protein>
<dbReference type="EMBL" id="AMCI01002709">
    <property type="protein sequence ID" value="EJX02037.1"/>
    <property type="molecule type" value="Genomic_DNA"/>
</dbReference>
<evidence type="ECO:0000313" key="4">
    <source>
        <dbReference type="EMBL" id="EJX02037.1"/>
    </source>
</evidence>
<organism evidence="4">
    <name type="scientific">gut metagenome</name>
    <dbReference type="NCBI Taxonomy" id="749906"/>
    <lineage>
        <taxon>unclassified sequences</taxon>
        <taxon>metagenomes</taxon>
        <taxon>organismal metagenomes</taxon>
    </lineage>
</organism>
<dbReference type="NCBIfam" id="TIGR04056">
    <property type="entry name" value="OMP_RagA_SusC"/>
    <property type="match status" value="1"/>
</dbReference>
<keyword evidence="2" id="KW-0472">Membrane</keyword>
<reference evidence="4" key="1">
    <citation type="journal article" date="2012" name="PLoS ONE">
        <title>Gene sets for utilization of primary and secondary nutrition supplies in the distal gut of endangered iberian lynx.</title>
        <authorList>
            <person name="Alcaide M."/>
            <person name="Messina E."/>
            <person name="Richter M."/>
            <person name="Bargiela R."/>
            <person name="Peplies J."/>
            <person name="Huws S.A."/>
            <person name="Newbold C.J."/>
            <person name="Golyshin P.N."/>
            <person name="Simon M.A."/>
            <person name="Lopez G."/>
            <person name="Yakimov M.M."/>
            <person name="Ferrer M."/>
        </authorList>
    </citation>
    <scope>NUCLEOTIDE SEQUENCE</scope>
</reference>
<evidence type="ECO:0000256" key="1">
    <source>
        <dbReference type="ARBA" id="ARBA00004442"/>
    </source>
</evidence>
<keyword evidence="4" id="KW-0675">Receptor</keyword>
<dbReference type="InterPro" id="IPR036942">
    <property type="entry name" value="Beta-barrel_TonB_sf"/>
</dbReference>
<comment type="subcellular location">
    <subcellularLocation>
        <location evidence="1">Cell outer membrane</location>
    </subcellularLocation>
</comment>
<keyword evidence="3" id="KW-0998">Cell outer membrane</keyword>
<evidence type="ECO:0000256" key="3">
    <source>
        <dbReference type="ARBA" id="ARBA00023237"/>
    </source>
</evidence>
<sequence>MKDAAATAIWGSRGSNGVIEIVTRRGSRGKTRVNFSYRFSGNWQPDGMKMLNGDEYSMMLKEAYFNPTQSDMASGIVELMYLQSHPAYYANYNKNTDWIDEVTQFGQTHNYGLNISGGGDKAQFRVSGSYDHSTGSIIEQAMDRFTTRLNLDYFVSDRIKFSSNFALTYTKNDKNYDDNLLGRAYKAMPNMAVYRHEFDPAAQEYFNTGEYYLMPPAAKGAGLLANNSGLTSYYLRDMVDNGNPVAIAKKAWRRWSTYTINPQFALEYKLLGKDDDETQLNYRGEVYLYAYTETKNSYFPAELTSLSWADQVNLTSNNEFKSLNFNTRHQLVFKPYFSNPDHSLQVLARLDVGTTSSTSQALASSGIGGGITSPTVPGYLKTASSGTGEGHSMSGTGSIHYSYGSKYSFDFTLRADGSTKFGSGNKWGFFPGISGRWNISDEAFFKPLKKVVSMLSFRPGWGITGNAGFSEGLIYNTYGSFGTYAGVQGIVPTNLRLTEIKWEKTKSWNIGVDLNLFEDLLKFNLNVYNKKTTDLLNSDVRIPSSTGFNTLPWANVGSMENEGWELYVNTRDIFKIGKFSTVLRFNIAQNINTVTEMDASVLAAKNSDFNYKNEALMSRVQVGHALGGIYGFRYKGVYAFDYDHCGKFLSPEKNNYAQVAGDEFTSPIVRDAQGKVVYDKNGDPLPMMFNYGGVNYQFQGGDVIYEDINYDGQIDELDIVYLGGSNPKVNGGFGIDFKYGQWSLKTNFNFRIGNKIINMARMYAEDMRTNKNQCASVNHRWRKNGDVTDIPRAMNAEAGASYNALISDRYVEPGDFLRFQYFQLSYAFKTKQLERFGLSSLRLSASGNNLFCWSKYSGVDPEHSASGYSPCVDNSQTPRSKSFTFSLNLGF</sequence>
<dbReference type="Gene3D" id="2.40.170.20">
    <property type="entry name" value="TonB-dependent receptor, beta-barrel domain"/>
    <property type="match status" value="1"/>
</dbReference>
<accession>J9G4C4</accession>